<evidence type="ECO:0000313" key="2">
    <source>
        <dbReference type="Proteomes" id="UP000244755"/>
    </source>
</evidence>
<proteinExistence type="predicted"/>
<dbReference type="EMBL" id="CP028843">
    <property type="protein sequence ID" value="AWB21196.1"/>
    <property type="molecule type" value="Genomic_DNA"/>
</dbReference>
<dbReference type="RefSeq" id="WP_099953072.1">
    <property type="nucleotide sequence ID" value="NZ_CP028843.1"/>
</dbReference>
<reference evidence="1 2" key="1">
    <citation type="submission" date="2018-04" db="EMBL/GenBank/DDBJ databases">
        <title>Methylobacterium sp. PR1016A genome.</title>
        <authorList>
            <person name="Park W."/>
        </authorList>
    </citation>
    <scope>NUCLEOTIDE SEQUENCE [LARGE SCALE GENOMIC DNA]</scope>
    <source>
        <strain evidence="1 2">PR1016A</strain>
    </source>
</reference>
<name>A0A2R4WI44_9HYPH</name>
<dbReference type="AlphaFoldDB" id="A0A2R4WI44"/>
<gene>
    <name evidence="1" type="ORF">DA075_09955</name>
</gene>
<dbReference type="Proteomes" id="UP000244755">
    <property type="component" value="Chromosome 1"/>
</dbReference>
<protein>
    <submittedName>
        <fullName evidence="1">Uncharacterized protein</fullName>
    </submittedName>
</protein>
<sequence>MAALTPALQNVLRILVQAKEPHNYPSLAALLGRPERSLHGTVTEIRQALEGTGVAIQVAKRGREAKARITVIGDPKTIATLIEEVPGAGQPHSRYVKAVTLPSILGKPYTYTPEGRLTVGGELQPVRAA</sequence>
<accession>A0A2R4WI44</accession>
<organism evidence="1 2">
    <name type="scientific">Methylobacterium currus</name>
    <dbReference type="NCBI Taxonomy" id="2051553"/>
    <lineage>
        <taxon>Bacteria</taxon>
        <taxon>Pseudomonadati</taxon>
        <taxon>Pseudomonadota</taxon>
        <taxon>Alphaproteobacteria</taxon>
        <taxon>Hyphomicrobiales</taxon>
        <taxon>Methylobacteriaceae</taxon>
        <taxon>Methylobacterium</taxon>
    </lineage>
</organism>
<evidence type="ECO:0000313" key="1">
    <source>
        <dbReference type="EMBL" id="AWB21196.1"/>
    </source>
</evidence>
<dbReference type="KEGG" id="mee:DA075_09955"/>
<keyword evidence="2" id="KW-1185">Reference proteome</keyword>